<dbReference type="AlphaFoldDB" id="A0AAX2F6H7"/>
<keyword evidence="2" id="KW-1185">Reference proteome</keyword>
<reference evidence="1 2" key="1">
    <citation type="submission" date="2016-11" db="EMBL/GenBank/DDBJ databases">
        <authorList>
            <person name="Varghese N."/>
            <person name="Submissions S."/>
        </authorList>
    </citation>
    <scope>NUCLEOTIDE SEQUENCE [LARGE SCALE GENOMIC DNA]</scope>
    <source>
        <strain evidence="1 2">DSM 22613</strain>
    </source>
</reference>
<sequence length="60" mass="6496">MFKKDKQTCLLSANRGKKYVAPYTSVISVELSVLLAGSGPEATIEDINYGGDLTQDTDDQ</sequence>
<accession>A0AAX2F6H7</accession>
<organism evidence="1 2">
    <name type="scientific">Prevotella scopos JCM 17725</name>
    <dbReference type="NCBI Taxonomy" id="1236518"/>
    <lineage>
        <taxon>Bacteria</taxon>
        <taxon>Pseudomonadati</taxon>
        <taxon>Bacteroidota</taxon>
        <taxon>Bacteroidia</taxon>
        <taxon>Bacteroidales</taxon>
        <taxon>Prevotellaceae</taxon>
        <taxon>Prevotella</taxon>
    </lineage>
</organism>
<dbReference type="EMBL" id="FQWA01000034">
    <property type="protein sequence ID" value="SHG08709.1"/>
    <property type="molecule type" value="Genomic_DNA"/>
</dbReference>
<dbReference type="Proteomes" id="UP000184105">
    <property type="component" value="Unassembled WGS sequence"/>
</dbReference>
<evidence type="ECO:0000313" key="2">
    <source>
        <dbReference type="Proteomes" id="UP000184105"/>
    </source>
</evidence>
<evidence type="ECO:0000313" key="1">
    <source>
        <dbReference type="EMBL" id="SHG08709.1"/>
    </source>
</evidence>
<comment type="caution">
    <text evidence="1">The sequence shown here is derived from an EMBL/GenBank/DDBJ whole genome shotgun (WGS) entry which is preliminary data.</text>
</comment>
<name>A0AAX2F6H7_9BACT</name>
<gene>
    <name evidence="1" type="ORF">SAMN05444364_13414</name>
</gene>
<proteinExistence type="predicted"/>
<protein>
    <submittedName>
        <fullName evidence="1">Uncharacterized protein</fullName>
    </submittedName>
</protein>